<dbReference type="InterPro" id="IPR012337">
    <property type="entry name" value="RNaseH-like_sf"/>
</dbReference>
<evidence type="ECO:0000259" key="1">
    <source>
        <dbReference type="Pfam" id="PF13683"/>
    </source>
</evidence>
<keyword evidence="3" id="KW-1185">Reference proteome</keyword>
<gene>
    <name evidence="2" type="ORF">DmAi_17340</name>
</gene>
<comment type="caution">
    <text evidence="2">The sequence shown here is derived from an EMBL/GenBank/DDBJ whole genome shotgun (WGS) entry which is preliminary data.</text>
</comment>
<dbReference type="SUPFAM" id="SSF53098">
    <property type="entry name" value="Ribonuclease H-like"/>
    <property type="match status" value="1"/>
</dbReference>
<evidence type="ECO:0000313" key="2">
    <source>
        <dbReference type="EMBL" id="GFE93675.1"/>
    </source>
</evidence>
<dbReference type="AlphaFoldDB" id="A0A6V8IEC5"/>
<reference evidence="2 3" key="1">
    <citation type="journal article" date="2020" name="Cell Rep.">
        <title>Local necrotic cells trigger systemic immune activation via gut microbiome dysbiosis in Drosophila.</title>
        <authorList>
            <person name="Kosakamoto H."/>
            <person name="Yamauchi T."/>
            <person name="Akuzawa-Tokita Y."/>
            <person name="Nishimura K."/>
            <person name="Soga T."/>
            <person name="Murakami T."/>
            <person name="Mori H."/>
            <person name="Yamamoto K."/>
            <person name="Miyazaki R."/>
            <person name="Koto A."/>
            <person name="Miura M."/>
            <person name="Obata F."/>
        </authorList>
    </citation>
    <scope>NUCLEOTIDE SEQUENCE [LARGE SCALE GENOMIC DNA]</scope>
    <source>
        <strain evidence="2 3">Ai</strain>
    </source>
</reference>
<dbReference type="EMBL" id="BLJP01000005">
    <property type="protein sequence ID" value="GFE93675.1"/>
    <property type="molecule type" value="Genomic_DNA"/>
</dbReference>
<proteinExistence type="predicted"/>
<dbReference type="InterPro" id="IPR001584">
    <property type="entry name" value="Integrase_cat-core"/>
</dbReference>
<dbReference type="GO" id="GO:0015074">
    <property type="term" value="P:DNA integration"/>
    <property type="evidence" value="ECO:0007669"/>
    <property type="project" value="InterPro"/>
</dbReference>
<accession>A0A6V8IEC5</accession>
<evidence type="ECO:0000313" key="3">
    <source>
        <dbReference type="Proteomes" id="UP000548726"/>
    </source>
</evidence>
<organism evidence="2 3">
    <name type="scientific">Acetobacter persici</name>
    <dbReference type="NCBI Taxonomy" id="1076596"/>
    <lineage>
        <taxon>Bacteria</taxon>
        <taxon>Pseudomonadati</taxon>
        <taxon>Pseudomonadota</taxon>
        <taxon>Alphaproteobacteria</taxon>
        <taxon>Acetobacterales</taxon>
        <taxon>Acetobacteraceae</taxon>
        <taxon>Acetobacter</taxon>
    </lineage>
</organism>
<protein>
    <recommendedName>
        <fullName evidence="1">Integrase catalytic domain-containing protein</fullName>
    </recommendedName>
</protein>
<dbReference type="Pfam" id="PF13683">
    <property type="entry name" value="rve_3"/>
    <property type="match status" value="1"/>
</dbReference>
<sequence>MSQRNAVHVPDAAHQILADWREDYNTVRPHSQLDGRTPDQVARQASRGHVTVHKHVCPTWRRKPTKAVFQKPVKSKSIA</sequence>
<feature type="domain" description="Integrase catalytic" evidence="1">
    <location>
        <begin position="11"/>
        <end position="38"/>
    </location>
</feature>
<dbReference type="Proteomes" id="UP000548726">
    <property type="component" value="Unassembled WGS sequence"/>
</dbReference>
<name>A0A6V8IEC5_9PROT</name>